<proteinExistence type="predicted"/>
<sequence>MTAASACDDSLLQTLRAALEPHGLFLRGTVNFASGEAAPQLKGGEPAASVLLVGNIGSSLWEPFSRWRAGEPDHGGSDPLDNWSKQVIRPVAERLGATAYFPSDPPWQPFQRWAMDAEGLKSSPLGILIHPHYGLWHGYRGALGFDRPLPSTSEVAAGHPCDVCAEKPCISACPSSALAFGVFDAGRCRAHLRTGAKACLGHGCLSRDACPVGRDHRYPIEQLRFHMAALSL</sequence>
<evidence type="ECO:0000313" key="1">
    <source>
        <dbReference type="EMBL" id="APG91496.1"/>
    </source>
</evidence>
<accession>A0A1L3LN84</accession>
<dbReference type="STRING" id="194963.SAMCFNEI73_Ch2213"/>
<gene>
    <name evidence="1" type="ORF">SAMCFNEI73_Ch2213</name>
</gene>
<dbReference type="AlphaFoldDB" id="A0A1L3LN84"/>
<name>A0A1L3LN84_9HYPH</name>
<dbReference type="RefSeq" id="WP_064254585.1">
    <property type="nucleotide sequence ID" value="NZ_CP013107.1"/>
</dbReference>
<dbReference type="EMBL" id="CP013107">
    <property type="protein sequence ID" value="APG91496.1"/>
    <property type="molecule type" value="Genomic_DNA"/>
</dbReference>
<dbReference type="KEGG" id="same:SAMCFNEI73_Ch2213"/>
<reference evidence="1 2" key="1">
    <citation type="submission" date="2015-10" db="EMBL/GenBank/DDBJ databases">
        <title>Genomic differences between typical nodule nitrogen-fixing rhizobial strains and those coming from bean seeds.</title>
        <authorList>
            <person name="Peralta H."/>
            <person name="Aguilar-Vera A."/>
            <person name="Diaz R."/>
            <person name="Mora Y."/>
            <person name="Martinez-Batallar G."/>
            <person name="Salazar E."/>
            <person name="Vargas-Lagunas C."/>
            <person name="Encarnacion S."/>
            <person name="Girard L."/>
            <person name="Mora J."/>
        </authorList>
    </citation>
    <scope>NUCLEOTIDE SEQUENCE [LARGE SCALE GENOMIC DNA]</scope>
    <source>
        <strain evidence="1 2">CFNEI 73</strain>
    </source>
</reference>
<dbReference type="Proteomes" id="UP000182306">
    <property type="component" value="Chromosome"/>
</dbReference>
<keyword evidence="2" id="KW-1185">Reference proteome</keyword>
<evidence type="ECO:0000313" key="2">
    <source>
        <dbReference type="Proteomes" id="UP000182306"/>
    </source>
</evidence>
<organism evidence="1 2">
    <name type="scientific">Sinorhizobium americanum</name>
    <dbReference type="NCBI Taxonomy" id="194963"/>
    <lineage>
        <taxon>Bacteria</taxon>
        <taxon>Pseudomonadati</taxon>
        <taxon>Pseudomonadota</taxon>
        <taxon>Alphaproteobacteria</taxon>
        <taxon>Hyphomicrobiales</taxon>
        <taxon>Rhizobiaceae</taxon>
        <taxon>Sinorhizobium/Ensifer group</taxon>
        <taxon>Sinorhizobium</taxon>
    </lineage>
</organism>
<protein>
    <submittedName>
        <fullName evidence="1">Ferredoxin</fullName>
    </submittedName>
</protein>
<dbReference type="OrthoDB" id="8279740at2"/>